<dbReference type="AlphaFoldDB" id="A0A1Z5KDV7"/>
<reference evidence="2 3" key="1">
    <citation type="journal article" date="2015" name="Plant Cell">
        <title>Oil accumulation by the oleaginous diatom Fistulifera solaris as revealed by the genome and transcriptome.</title>
        <authorList>
            <person name="Tanaka T."/>
            <person name="Maeda Y."/>
            <person name="Veluchamy A."/>
            <person name="Tanaka M."/>
            <person name="Abida H."/>
            <person name="Marechal E."/>
            <person name="Bowler C."/>
            <person name="Muto M."/>
            <person name="Sunaga Y."/>
            <person name="Tanaka M."/>
            <person name="Yoshino T."/>
            <person name="Taniguchi T."/>
            <person name="Fukuda Y."/>
            <person name="Nemoto M."/>
            <person name="Matsumoto M."/>
            <person name="Wong P.S."/>
            <person name="Aburatani S."/>
            <person name="Fujibuchi W."/>
        </authorList>
    </citation>
    <scope>NUCLEOTIDE SEQUENCE [LARGE SCALE GENOMIC DNA]</scope>
    <source>
        <strain evidence="2 3">JPCC DA0580</strain>
    </source>
</reference>
<dbReference type="EMBL" id="BDSP01000207">
    <property type="protein sequence ID" value="GAX24439.1"/>
    <property type="molecule type" value="Genomic_DNA"/>
</dbReference>
<feature type="compositionally biased region" description="Basic and acidic residues" evidence="1">
    <location>
        <begin position="118"/>
        <end position="132"/>
    </location>
</feature>
<comment type="caution">
    <text evidence="2">The sequence shown here is derived from an EMBL/GenBank/DDBJ whole genome shotgun (WGS) entry which is preliminary data.</text>
</comment>
<evidence type="ECO:0000313" key="2">
    <source>
        <dbReference type="EMBL" id="GAX24439.1"/>
    </source>
</evidence>
<feature type="compositionally biased region" description="Polar residues" evidence="1">
    <location>
        <begin position="107"/>
        <end position="117"/>
    </location>
</feature>
<feature type="region of interest" description="Disordered" evidence="1">
    <location>
        <begin position="86"/>
        <end position="160"/>
    </location>
</feature>
<organism evidence="2 3">
    <name type="scientific">Fistulifera solaris</name>
    <name type="common">Oleaginous diatom</name>
    <dbReference type="NCBI Taxonomy" id="1519565"/>
    <lineage>
        <taxon>Eukaryota</taxon>
        <taxon>Sar</taxon>
        <taxon>Stramenopiles</taxon>
        <taxon>Ochrophyta</taxon>
        <taxon>Bacillariophyta</taxon>
        <taxon>Bacillariophyceae</taxon>
        <taxon>Bacillariophycidae</taxon>
        <taxon>Naviculales</taxon>
        <taxon>Naviculaceae</taxon>
        <taxon>Fistulifera</taxon>
    </lineage>
</organism>
<accession>A0A1Z5KDV7</accession>
<gene>
    <name evidence="2" type="ORF">FisN_4Lh579</name>
</gene>
<dbReference type="InParanoid" id="A0A1Z5KDV7"/>
<feature type="compositionally biased region" description="Polar residues" evidence="1">
    <location>
        <begin position="133"/>
        <end position="160"/>
    </location>
</feature>
<sequence length="376" mass="42566">MGSYKLRVHSDLARRYWIVYRFGSQSFANQEPDTEESEKAEQQLANTDLYMDRPIQLYKRLCVTVSWSRHLAVAAFFGPPPKEMMKEKSMQVSDHEGKALDHPGESLNGTDRVTSTFHVDEIDQERDRHRNDQGSATETATLNNVLSHDSNATKCSSQRENTVDKLSSKFSISASSKSVLDATSNVQHWLQKHSQSFREKSRKVLHSTVTSRQPMEGVLDLDNHLILCEEIYTRLIGNHQTSRVSKEQVLSLDQQDIAEHLKSNSKKTIEDEASVSPLIMAQGRLMQPGGVNAQSTVMDDDSKAAAIVDERKGTLIDEVSSNKEEPLVAYWKWEHSFHTQQMKMHLAKNSDLALHVVIAIIANQVRYERNAIAMSM</sequence>
<evidence type="ECO:0000313" key="3">
    <source>
        <dbReference type="Proteomes" id="UP000198406"/>
    </source>
</evidence>
<protein>
    <submittedName>
        <fullName evidence="2">Uncharacterized protein</fullName>
    </submittedName>
</protein>
<feature type="compositionally biased region" description="Basic and acidic residues" evidence="1">
    <location>
        <begin position="86"/>
        <end position="104"/>
    </location>
</feature>
<proteinExistence type="predicted"/>
<name>A0A1Z5KDV7_FISSO</name>
<dbReference type="OrthoDB" id="49516at2759"/>
<evidence type="ECO:0000256" key="1">
    <source>
        <dbReference type="SAM" id="MobiDB-lite"/>
    </source>
</evidence>
<dbReference type="Proteomes" id="UP000198406">
    <property type="component" value="Unassembled WGS sequence"/>
</dbReference>
<keyword evidence="3" id="KW-1185">Reference proteome</keyword>